<name>A0A9W9BZ66_9PLEO</name>
<comment type="caution">
    <text evidence="1">The sequence shown here is derived from an EMBL/GenBank/DDBJ whole genome shotgun (WGS) entry which is preliminary data.</text>
</comment>
<protein>
    <submittedName>
        <fullName evidence="1">Uncharacterized protein</fullName>
    </submittedName>
</protein>
<accession>A0A9W9BZ66</accession>
<proteinExistence type="predicted"/>
<dbReference type="EMBL" id="JAPEUV010000055">
    <property type="protein sequence ID" value="KAJ4335910.1"/>
    <property type="molecule type" value="Genomic_DNA"/>
</dbReference>
<dbReference type="OrthoDB" id="124329at2759"/>
<keyword evidence="2" id="KW-1185">Reference proteome</keyword>
<evidence type="ECO:0000313" key="2">
    <source>
        <dbReference type="Proteomes" id="UP001140562"/>
    </source>
</evidence>
<gene>
    <name evidence="1" type="ORF">N0V87_005766</name>
</gene>
<organism evidence="1 2">
    <name type="scientific">Didymella glomerata</name>
    <dbReference type="NCBI Taxonomy" id="749621"/>
    <lineage>
        <taxon>Eukaryota</taxon>
        <taxon>Fungi</taxon>
        <taxon>Dikarya</taxon>
        <taxon>Ascomycota</taxon>
        <taxon>Pezizomycotina</taxon>
        <taxon>Dothideomycetes</taxon>
        <taxon>Pleosporomycetidae</taxon>
        <taxon>Pleosporales</taxon>
        <taxon>Pleosporineae</taxon>
        <taxon>Didymellaceae</taxon>
        <taxon>Didymella</taxon>
    </lineage>
</organism>
<evidence type="ECO:0000313" key="1">
    <source>
        <dbReference type="EMBL" id="KAJ4335910.1"/>
    </source>
</evidence>
<sequence length="93" mass="10450">MNEIYEAALAEGGVITLWHGGDEKTQQHFLKQAFEARFPNTTRNVTVDLSKYHDGNFDLQLAAENVYVDSSNLPNFTTTLAGRRKMLCSSTPR</sequence>
<dbReference type="Proteomes" id="UP001140562">
    <property type="component" value="Unassembled WGS sequence"/>
</dbReference>
<reference evidence="1" key="1">
    <citation type="submission" date="2022-10" db="EMBL/GenBank/DDBJ databases">
        <title>Tapping the CABI collections for fungal endophytes: first genome assemblies for Collariella, Neodidymelliopsis, Ascochyta clinopodiicola, Didymella pomorum, Didymosphaeria variabile, Neocosmospora piperis and Neocucurbitaria cava.</title>
        <authorList>
            <person name="Hill R."/>
        </authorList>
    </citation>
    <scope>NUCLEOTIDE SEQUENCE</scope>
    <source>
        <strain evidence="1">IMI 360193</strain>
    </source>
</reference>
<dbReference type="AlphaFoldDB" id="A0A9W9BZ66"/>